<reference evidence="3 5" key="2">
    <citation type="submission" date="2017-11" db="EMBL/GenBank/DDBJ databases">
        <title>Draft Genome Sequence of Methylobacter psychrotolerans Sph1T, an Obligate Methanotroph from Low-Temperature Environments.</title>
        <authorList>
            <person name="Oshkin I.Y."/>
            <person name="Miroshnikov K."/>
            <person name="Belova S.E."/>
            <person name="Korzhenkov A."/>
            <person name="Toshchakov S.V."/>
            <person name="Dedysh S.N."/>
        </authorList>
    </citation>
    <scope>NUCLEOTIDE SEQUENCE [LARGE SCALE GENOMIC DNA]</scope>
    <source>
        <strain evidence="3 5">Sph1</strain>
    </source>
</reference>
<evidence type="ECO:0000313" key="4">
    <source>
        <dbReference type="Proteomes" id="UP000197019"/>
    </source>
</evidence>
<proteinExistence type="predicted"/>
<evidence type="ECO:0000313" key="5">
    <source>
        <dbReference type="Proteomes" id="UP000237423"/>
    </source>
</evidence>
<protein>
    <recommendedName>
        <fullName evidence="6">DUF4154 domain-containing protein</fullName>
    </recommendedName>
</protein>
<reference evidence="2 4" key="1">
    <citation type="submission" date="2017-06" db="EMBL/GenBank/DDBJ databases">
        <title>Genome Sequencing of the methanotroph Methylovulum psychrotolerants str. HV10-M2 isolated from a high-altitude environment.</title>
        <authorList>
            <person name="Mateos-Rivera A."/>
        </authorList>
    </citation>
    <scope>NUCLEOTIDE SEQUENCE [LARGE SCALE GENOMIC DNA]</scope>
    <source>
        <strain evidence="2 4">HV10_M2</strain>
    </source>
</reference>
<feature type="signal peptide" evidence="1">
    <location>
        <begin position="1"/>
        <end position="40"/>
    </location>
</feature>
<dbReference type="Pfam" id="PF13689">
    <property type="entry name" value="DUF4154"/>
    <property type="match status" value="1"/>
</dbReference>
<name>A0A1Z4C086_9GAMM</name>
<evidence type="ECO:0008006" key="6">
    <source>
        <dbReference type="Google" id="ProtNLM"/>
    </source>
</evidence>
<dbReference type="InterPro" id="IPR025293">
    <property type="entry name" value="YfiR/HmsC-like"/>
</dbReference>
<dbReference type="Proteomes" id="UP000237423">
    <property type="component" value="Unassembled WGS sequence"/>
</dbReference>
<organism evidence="2 4">
    <name type="scientific">Methylovulum psychrotolerans</name>
    <dbReference type="NCBI Taxonomy" id="1704499"/>
    <lineage>
        <taxon>Bacteria</taxon>
        <taxon>Pseudomonadati</taxon>
        <taxon>Pseudomonadota</taxon>
        <taxon>Gammaproteobacteria</taxon>
        <taxon>Methylococcales</taxon>
        <taxon>Methylococcaceae</taxon>
        <taxon>Methylovulum</taxon>
    </lineage>
</organism>
<evidence type="ECO:0000313" key="3">
    <source>
        <dbReference type="EMBL" id="POZ52366.1"/>
    </source>
</evidence>
<accession>A0A1Z4C086</accession>
<keyword evidence="1" id="KW-0732">Signal</keyword>
<evidence type="ECO:0000256" key="1">
    <source>
        <dbReference type="SAM" id="SignalP"/>
    </source>
</evidence>
<dbReference type="EMBL" id="CP022129">
    <property type="protein sequence ID" value="ASF46930.1"/>
    <property type="molecule type" value="Genomic_DNA"/>
</dbReference>
<keyword evidence="4" id="KW-1185">Reference proteome</keyword>
<feature type="chain" id="PRO_5036030946" description="DUF4154 domain-containing protein" evidence="1">
    <location>
        <begin position="41"/>
        <end position="194"/>
    </location>
</feature>
<sequence>MHPLFSYCHQRLLGTIIKTVRSPVLCLVFGGLLLSPPVCADDVEYKVKAGYLYNFTKFITWPPDTSAKFNLCIFGKDPFGGLIDPIQQHQAFDKAIKVIRLDSAEALVSISKSTICHILFISSAIEHIPVQDAKNVLIVGESENFALQGGMIGFVNEDGRIKLQINRQALRRSDLKVSAKLFEVADVIDGDGHD</sequence>
<dbReference type="KEGG" id="mpsy:CEK71_13095"/>
<evidence type="ECO:0000313" key="2">
    <source>
        <dbReference type="EMBL" id="ASF46930.1"/>
    </source>
</evidence>
<dbReference type="Proteomes" id="UP000197019">
    <property type="component" value="Chromosome"/>
</dbReference>
<dbReference type="AlphaFoldDB" id="A0A1Z4C086"/>
<dbReference type="EMBL" id="PGFZ01000003">
    <property type="protein sequence ID" value="POZ52366.1"/>
    <property type="molecule type" value="Genomic_DNA"/>
</dbReference>
<gene>
    <name evidence="3" type="ORF">AADEFJLK_01848</name>
    <name evidence="2" type="ORF">CEK71_13095</name>
</gene>